<dbReference type="Proteomes" id="UP000616547">
    <property type="component" value="Unassembled WGS sequence"/>
</dbReference>
<comment type="caution">
    <text evidence="2">The sequence shown here is derived from an EMBL/GenBank/DDBJ whole genome shotgun (WGS) entry which is preliminary data.</text>
</comment>
<proteinExistence type="predicted"/>
<protein>
    <submittedName>
        <fullName evidence="2">Uncharacterized protein</fullName>
    </submittedName>
</protein>
<dbReference type="EMBL" id="BOCI01000143">
    <property type="protein sequence ID" value="GHW00865.1"/>
    <property type="molecule type" value="Genomic_DNA"/>
</dbReference>
<evidence type="ECO:0000313" key="2">
    <source>
        <dbReference type="EMBL" id="GHW00865.1"/>
    </source>
</evidence>
<organism evidence="2 3">
    <name type="scientific">Lactobacillus nasalidis</name>
    <dbReference type="NCBI Taxonomy" id="2797258"/>
    <lineage>
        <taxon>Bacteria</taxon>
        <taxon>Bacillati</taxon>
        <taxon>Bacillota</taxon>
        <taxon>Bacilli</taxon>
        <taxon>Lactobacillales</taxon>
        <taxon>Lactobacillaceae</taxon>
        <taxon>Lactobacillus</taxon>
    </lineage>
</organism>
<feature type="coiled-coil region" evidence="1">
    <location>
        <begin position="21"/>
        <end position="48"/>
    </location>
</feature>
<gene>
    <name evidence="2" type="ORF">lacNasYZ03_05520</name>
</gene>
<evidence type="ECO:0000256" key="1">
    <source>
        <dbReference type="SAM" id="Coils"/>
    </source>
</evidence>
<reference evidence="3" key="1">
    <citation type="submission" date="2021-01" db="EMBL/GenBank/DDBJ databases">
        <title>Draft genome sequence of Nasalis larvatus strain YZ03.</title>
        <authorList>
            <person name="Suzuki-Hashido N."/>
            <person name="Tsuchida S."/>
            <person name="Hayakawa T."/>
        </authorList>
    </citation>
    <scope>NUCLEOTIDE SEQUENCE [LARGE SCALE GENOMIC DNA]</scope>
    <source>
        <strain evidence="3">YZ03</strain>
    </source>
</reference>
<name>A0ABQ3W643_9LACO</name>
<accession>A0ABQ3W643</accession>
<keyword evidence="1" id="KW-0175">Coiled coil</keyword>
<keyword evidence="3" id="KW-1185">Reference proteome</keyword>
<sequence>MYSDLSQLIHNILILASKSKDLELKKDLNDLINRSLELENENRILKEKLHNQATLTIDPHGGLYWRAGDSVPYCSVCWDADGMLIHMVNSDYGWICPRERRL</sequence>
<evidence type="ECO:0000313" key="3">
    <source>
        <dbReference type="Proteomes" id="UP000616547"/>
    </source>
</evidence>
<dbReference type="RefSeq" id="WP_201331701.1">
    <property type="nucleotide sequence ID" value="NZ_BOCG01000254.1"/>
</dbReference>